<gene>
    <name evidence="3" type="ORF">DB32_001743</name>
</gene>
<sequence>MRRLAALLPIALSLVTSACIVEEGPLLPMRDAGVDAPMPDAGPIDGGFSCTPDAPGCFGYVHYVCGDDGASREDEQVCEGGCDPAMGCIECVPGSFRCDGTVSTRCDEDHRWQPVRDCSEWSSVCGGSGICDDACGLAEAVRSNVGCEYWPVPLANIRELNSRAYDFRVVVANPGATRATVSISRAGRTIETTQVTPGGVAEISLPWIEGVSFPFATNDWESVVTANGAYRLTSSVPVIVTQFNPFHYASASADYSFTNDASLLLPSHVLGREHVGTSYVPFSISDDFDPTDEHPAESARYPGYLAVIGVSAEPTAVEIEVAGDVAADAGGRWEATARGGTIRFTLARGEVAQIAAAVPPVCAPDRPGFRDAEPDEPRVTAYCREEQFDLTGSRVHSDRPVAVFGGHTCTNIPYDIVACDHLETQLAPVETWGKRFSTMPMRDPDTAIANLLRITAAHDGTTVTLDPPPRSGGEVALAAGEHVEIEFDRAMTITSSLPVQVAQLLVGQNITDPPLERGDPGMTTLVPEEQYRRDYVFAMPSSYTPLARGQSYLLVSREPGAEITLDGRTLEAEWTRVGDRELAIVPVPAGNHRLTAASPVGLIAYGLGLYTSYAYPAGLDLRVIPI</sequence>
<evidence type="ECO:0000313" key="4">
    <source>
        <dbReference type="Proteomes" id="UP000034883"/>
    </source>
</evidence>
<dbReference type="RefSeq" id="WP_053231919.1">
    <property type="nucleotide sequence ID" value="NZ_CP011125.1"/>
</dbReference>
<proteinExistence type="predicted"/>
<dbReference type="Proteomes" id="UP000034883">
    <property type="component" value="Chromosome"/>
</dbReference>
<dbReference type="PANTHER" id="PTHR46534:SF1">
    <property type="entry name" value="IGGFC-BINDING PROTEIN N-TERMINAL DOMAIN-CONTAINING PROTEIN"/>
    <property type="match status" value="1"/>
</dbReference>
<reference evidence="3 4" key="1">
    <citation type="submission" date="2015-03" db="EMBL/GenBank/DDBJ databases">
        <title>Genome assembly of Sandaracinus amylolyticus DSM 53668.</title>
        <authorList>
            <person name="Sharma G."/>
            <person name="Subramanian S."/>
        </authorList>
    </citation>
    <scope>NUCLEOTIDE SEQUENCE [LARGE SCALE GENOMIC DNA]</scope>
    <source>
        <strain evidence="3 4">DSM 53668</strain>
    </source>
</reference>
<evidence type="ECO:0000259" key="2">
    <source>
        <dbReference type="Pfam" id="PF17517"/>
    </source>
</evidence>
<feature type="domain" description="IgGFc-binding protein N-terminal" evidence="2">
    <location>
        <begin position="260"/>
        <end position="606"/>
    </location>
</feature>
<dbReference type="InterPro" id="IPR035234">
    <property type="entry name" value="IgGFc-bd_N"/>
</dbReference>
<dbReference type="OrthoDB" id="5486557at2"/>
<evidence type="ECO:0000313" key="3">
    <source>
        <dbReference type="EMBL" id="AKF04594.1"/>
    </source>
</evidence>
<dbReference type="KEGG" id="samy:DB32_001743"/>
<feature type="chain" id="PRO_5002509784" evidence="1">
    <location>
        <begin position="19"/>
        <end position="626"/>
    </location>
</feature>
<dbReference type="EMBL" id="CP011125">
    <property type="protein sequence ID" value="AKF04594.1"/>
    <property type="molecule type" value="Genomic_DNA"/>
</dbReference>
<organism evidence="3 4">
    <name type="scientific">Sandaracinus amylolyticus</name>
    <dbReference type="NCBI Taxonomy" id="927083"/>
    <lineage>
        <taxon>Bacteria</taxon>
        <taxon>Pseudomonadati</taxon>
        <taxon>Myxococcota</taxon>
        <taxon>Polyangia</taxon>
        <taxon>Polyangiales</taxon>
        <taxon>Sandaracinaceae</taxon>
        <taxon>Sandaracinus</taxon>
    </lineage>
</organism>
<dbReference type="STRING" id="927083.DB32_001743"/>
<keyword evidence="1" id="KW-0732">Signal</keyword>
<accession>A0A0F6SE53</accession>
<protein>
    <submittedName>
        <fullName evidence="3">Hemagglutinin/hemolysin-related protein</fullName>
    </submittedName>
</protein>
<feature type="signal peptide" evidence="1">
    <location>
        <begin position="1"/>
        <end position="18"/>
    </location>
</feature>
<dbReference type="PROSITE" id="PS51257">
    <property type="entry name" value="PROKAR_LIPOPROTEIN"/>
    <property type="match status" value="1"/>
</dbReference>
<dbReference type="PANTHER" id="PTHR46534">
    <property type="entry name" value="IGGFC_BINDING DOMAIN-CONTAINING PROTEIN"/>
    <property type="match status" value="1"/>
</dbReference>
<name>A0A0F6SE53_9BACT</name>
<keyword evidence="4" id="KW-1185">Reference proteome</keyword>
<dbReference type="AlphaFoldDB" id="A0A0F6SE53"/>
<evidence type="ECO:0000256" key="1">
    <source>
        <dbReference type="SAM" id="SignalP"/>
    </source>
</evidence>
<dbReference type="Pfam" id="PF17517">
    <property type="entry name" value="IgGFc_binding"/>
    <property type="match status" value="1"/>
</dbReference>